<dbReference type="PANTHER" id="PTHR21277">
    <property type="entry name" value="TRANSCRIPTIONAL ADAPTER 1"/>
    <property type="match status" value="1"/>
</dbReference>
<comment type="caution">
    <text evidence="2">The sequence shown here is derived from an EMBL/GenBank/DDBJ whole genome shotgun (WGS) entry which is preliminary data.</text>
</comment>
<sequence>MAVNRSFVRVDTLEIRALIIRKIGHQRAEKYFDQLRRLFSLKISKNEFDKSCIRTIGRENVPLHNQLIRSIIKNACNSKIPPLKTPRRVGSNLNVNGYQRNCLQSLYGDGFPSSPRRGRSPVSRDRRFHDRISPLGPLGKPQNVACAESVSKVQEQQSPTELLSLGSRPPVEVASVEDGEEVEQAAASPCVQSRSPVTAPLGISTNFGGARKALSNILTCNNYHSESCQSSGELPDTRSLGSRLELKLEMEGISVSLDCVNLLNNGLDAYLKRLIEPCVGLAASTSGSEHLKQTNSQFNPSLNGILPQSYFQRSRKSFYASMLDFRVAMELNPHLPGHDWSTQLEKICLRASEE</sequence>
<gene>
    <name evidence="2" type="ORF">SLEP1_g30055</name>
</gene>
<dbReference type="AlphaFoldDB" id="A0AAV5K7P5"/>
<dbReference type="Proteomes" id="UP001054252">
    <property type="component" value="Unassembled WGS sequence"/>
</dbReference>
<evidence type="ECO:0000313" key="3">
    <source>
        <dbReference type="Proteomes" id="UP001054252"/>
    </source>
</evidence>
<dbReference type="EMBL" id="BPVZ01000053">
    <property type="protein sequence ID" value="GKV19848.1"/>
    <property type="molecule type" value="Genomic_DNA"/>
</dbReference>
<dbReference type="GO" id="GO:0000124">
    <property type="term" value="C:SAGA complex"/>
    <property type="evidence" value="ECO:0007669"/>
    <property type="project" value="TreeGrafter"/>
</dbReference>
<dbReference type="Pfam" id="PF12767">
    <property type="entry name" value="SAGA-Tad1"/>
    <property type="match status" value="1"/>
</dbReference>
<dbReference type="GO" id="GO:0006357">
    <property type="term" value="P:regulation of transcription by RNA polymerase II"/>
    <property type="evidence" value="ECO:0007669"/>
    <property type="project" value="TreeGrafter"/>
</dbReference>
<protein>
    <submittedName>
        <fullName evidence="2">Uncharacterized protein</fullName>
    </submittedName>
</protein>
<proteinExistence type="predicted"/>
<evidence type="ECO:0000313" key="2">
    <source>
        <dbReference type="EMBL" id="GKV19848.1"/>
    </source>
</evidence>
<dbReference type="InterPro" id="IPR024738">
    <property type="entry name" value="Hfi1/Tada1"/>
</dbReference>
<name>A0AAV5K7P5_9ROSI</name>
<dbReference type="CDD" id="cd22933">
    <property type="entry name" value="HFD_HFI1"/>
    <property type="match status" value="1"/>
</dbReference>
<dbReference type="PANTHER" id="PTHR21277:SF44">
    <property type="entry name" value="TRANSCRIPTIONAL REGULATOR OF RNA POLII, SAGA, SUBUNIT"/>
    <property type="match status" value="1"/>
</dbReference>
<accession>A0AAV5K7P5</accession>
<keyword evidence="3" id="KW-1185">Reference proteome</keyword>
<feature type="compositionally biased region" description="Basic and acidic residues" evidence="1">
    <location>
        <begin position="122"/>
        <end position="132"/>
    </location>
</feature>
<feature type="region of interest" description="Disordered" evidence="1">
    <location>
        <begin position="107"/>
        <end position="141"/>
    </location>
</feature>
<reference evidence="2 3" key="1">
    <citation type="journal article" date="2021" name="Commun. Biol.">
        <title>The genome of Shorea leprosula (Dipterocarpaceae) highlights the ecological relevance of drought in aseasonal tropical rainforests.</title>
        <authorList>
            <person name="Ng K.K.S."/>
            <person name="Kobayashi M.J."/>
            <person name="Fawcett J.A."/>
            <person name="Hatakeyama M."/>
            <person name="Paape T."/>
            <person name="Ng C.H."/>
            <person name="Ang C.C."/>
            <person name="Tnah L.H."/>
            <person name="Lee C.T."/>
            <person name="Nishiyama T."/>
            <person name="Sese J."/>
            <person name="O'Brien M.J."/>
            <person name="Copetti D."/>
            <person name="Mohd Noor M.I."/>
            <person name="Ong R.C."/>
            <person name="Putra M."/>
            <person name="Sireger I.Z."/>
            <person name="Indrioko S."/>
            <person name="Kosugi Y."/>
            <person name="Izuno A."/>
            <person name="Isagi Y."/>
            <person name="Lee S.L."/>
            <person name="Shimizu K.K."/>
        </authorList>
    </citation>
    <scope>NUCLEOTIDE SEQUENCE [LARGE SCALE GENOMIC DNA]</scope>
    <source>
        <strain evidence="2">214</strain>
    </source>
</reference>
<evidence type="ECO:0000256" key="1">
    <source>
        <dbReference type="SAM" id="MobiDB-lite"/>
    </source>
</evidence>
<organism evidence="2 3">
    <name type="scientific">Rubroshorea leprosula</name>
    <dbReference type="NCBI Taxonomy" id="152421"/>
    <lineage>
        <taxon>Eukaryota</taxon>
        <taxon>Viridiplantae</taxon>
        <taxon>Streptophyta</taxon>
        <taxon>Embryophyta</taxon>
        <taxon>Tracheophyta</taxon>
        <taxon>Spermatophyta</taxon>
        <taxon>Magnoliopsida</taxon>
        <taxon>eudicotyledons</taxon>
        <taxon>Gunneridae</taxon>
        <taxon>Pentapetalae</taxon>
        <taxon>rosids</taxon>
        <taxon>malvids</taxon>
        <taxon>Malvales</taxon>
        <taxon>Dipterocarpaceae</taxon>
        <taxon>Rubroshorea</taxon>
    </lineage>
</organism>
<dbReference type="GO" id="GO:0003713">
    <property type="term" value="F:transcription coactivator activity"/>
    <property type="evidence" value="ECO:0007669"/>
    <property type="project" value="TreeGrafter"/>
</dbReference>